<dbReference type="OrthoDB" id="191139at2759"/>
<keyword evidence="5" id="KW-1185">Reference proteome</keyword>
<dbReference type="Gene3D" id="3.40.50.720">
    <property type="entry name" value="NAD(P)-binding Rossmann-like Domain"/>
    <property type="match status" value="1"/>
</dbReference>
<dbReference type="GO" id="GO:0016491">
    <property type="term" value="F:oxidoreductase activity"/>
    <property type="evidence" value="ECO:0007669"/>
    <property type="project" value="UniProtKB-KW"/>
</dbReference>
<dbReference type="InterPro" id="IPR002347">
    <property type="entry name" value="SDR_fam"/>
</dbReference>
<dbReference type="PANTHER" id="PTHR24320:SF282">
    <property type="entry name" value="WW DOMAIN-CONTAINING OXIDOREDUCTASE"/>
    <property type="match status" value="1"/>
</dbReference>
<comment type="similarity">
    <text evidence="1">Belongs to the short-chain dehydrogenases/reductases (SDR) family.</text>
</comment>
<dbReference type="AlphaFoldDB" id="A0A9W9IMW2"/>
<dbReference type="PANTHER" id="PTHR24320">
    <property type="entry name" value="RETINOL DEHYDROGENASE"/>
    <property type="match status" value="1"/>
</dbReference>
<dbReference type="PRINTS" id="PR00081">
    <property type="entry name" value="GDHRDH"/>
</dbReference>
<name>A0A9W9IMW2_9EURO</name>
<protein>
    <submittedName>
        <fullName evidence="4">Short-chain dehydrogenase/reductase SDR</fullName>
    </submittedName>
</protein>
<keyword evidence="3" id="KW-0560">Oxidoreductase</keyword>
<dbReference type="Proteomes" id="UP001146351">
    <property type="component" value="Unassembled WGS sequence"/>
</dbReference>
<proteinExistence type="inferred from homology"/>
<sequence length="349" mass="37600">MEFRDIVATSGFVTYSLRHPFEALSSFGPTLNEASLGLLGSTFNPTRDIPNLQGKVILVTGGNVGLGKETILQLAQHGPARIYLAARTESKARDAIESIQTQLSSPVDIRFIPLDLCSFKSIRAAAAQFQTDSDQLDTLILNAGTMGNPAGKTEDGFEIQLGTNHVGHFLLTKLLLPTLQKTVARAEAKGTTPDVRIVSLASAGHAVSPVSFEELTSTPSLLEMSTWHRYGASKAANIFFAAELARRYPEILSVSVHPGAVNSDLYSHAKATGTAMKHSLNAVSRLFFRDLTSGALNTLWAASTARTNLVNGAYYTPVGYRSGGTAFVQDAEVARKLWDWTEAQISERS</sequence>
<organism evidence="4 5">
    <name type="scientific">Penicillium capsulatum</name>
    <dbReference type="NCBI Taxonomy" id="69766"/>
    <lineage>
        <taxon>Eukaryota</taxon>
        <taxon>Fungi</taxon>
        <taxon>Dikarya</taxon>
        <taxon>Ascomycota</taxon>
        <taxon>Pezizomycotina</taxon>
        <taxon>Eurotiomycetes</taxon>
        <taxon>Eurotiomycetidae</taxon>
        <taxon>Eurotiales</taxon>
        <taxon>Aspergillaceae</taxon>
        <taxon>Penicillium</taxon>
    </lineage>
</organism>
<comment type="caution">
    <text evidence="4">The sequence shown here is derived from an EMBL/GenBank/DDBJ whole genome shotgun (WGS) entry which is preliminary data.</text>
</comment>
<dbReference type="EMBL" id="JAPQKO010000002">
    <property type="protein sequence ID" value="KAJ5180096.1"/>
    <property type="molecule type" value="Genomic_DNA"/>
</dbReference>
<dbReference type="Pfam" id="PF00106">
    <property type="entry name" value="adh_short"/>
    <property type="match status" value="1"/>
</dbReference>
<keyword evidence="2" id="KW-0521">NADP</keyword>
<evidence type="ECO:0000313" key="5">
    <source>
        <dbReference type="Proteomes" id="UP001146351"/>
    </source>
</evidence>
<accession>A0A9W9IMW2</accession>
<dbReference type="InterPro" id="IPR036291">
    <property type="entry name" value="NAD(P)-bd_dom_sf"/>
</dbReference>
<dbReference type="SUPFAM" id="SSF51735">
    <property type="entry name" value="NAD(P)-binding Rossmann-fold domains"/>
    <property type="match status" value="1"/>
</dbReference>
<reference evidence="4" key="1">
    <citation type="submission" date="2022-11" db="EMBL/GenBank/DDBJ databases">
        <authorList>
            <person name="Petersen C."/>
        </authorList>
    </citation>
    <scope>NUCLEOTIDE SEQUENCE</scope>
    <source>
        <strain evidence="4">IBT 21917</strain>
    </source>
</reference>
<reference evidence="4" key="2">
    <citation type="journal article" date="2023" name="IMA Fungus">
        <title>Comparative genomic study of the Penicillium genus elucidates a diverse pangenome and 15 lateral gene transfer events.</title>
        <authorList>
            <person name="Petersen C."/>
            <person name="Sorensen T."/>
            <person name="Nielsen M.R."/>
            <person name="Sondergaard T.E."/>
            <person name="Sorensen J.L."/>
            <person name="Fitzpatrick D.A."/>
            <person name="Frisvad J.C."/>
            <person name="Nielsen K.L."/>
        </authorList>
    </citation>
    <scope>NUCLEOTIDE SEQUENCE</scope>
    <source>
        <strain evidence="4">IBT 21917</strain>
    </source>
</reference>
<evidence type="ECO:0000313" key="4">
    <source>
        <dbReference type="EMBL" id="KAJ5180096.1"/>
    </source>
</evidence>
<evidence type="ECO:0000256" key="3">
    <source>
        <dbReference type="ARBA" id="ARBA00023002"/>
    </source>
</evidence>
<evidence type="ECO:0000256" key="1">
    <source>
        <dbReference type="ARBA" id="ARBA00006484"/>
    </source>
</evidence>
<evidence type="ECO:0000256" key="2">
    <source>
        <dbReference type="ARBA" id="ARBA00022857"/>
    </source>
</evidence>
<gene>
    <name evidence="4" type="ORF">N7492_003306</name>
</gene>